<feature type="domain" description="PEP-utilising enzyme mobile" evidence="4">
    <location>
        <begin position="35"/>
        <end position="102"/>
    </location>
</feature>
<dbReference type="PANTHER" id="PTHR43030:SF1">
    <property type="entry name" value="PHOSPHOENOLPYRUVATE SYNTHASE"/>
    <property type="match status" value="1"/>
</dbReference>
<gene>
    <name evidence="5" type="ORF">A3J48_03325</name>
</gene>
<dbReference type="Pfam" id="PF00391">
    <property type="entry name" value="PEP-utilizers"/>
    <property type="match status" value="1"/>
</dbReference>
<dbReference type="EMBL" id="MFES01000016">
    <property type="protein sequence ID" value="OGE86037.1"/>
    <property type="molecule type" value="Genomic_DNA"/>
</dbReference>
<accession>A0A1F5P7W7</accession>
<proteinExistence type="inferred from homology"/>
<dbReference type="InterPro" id="IPR008279">
    <property type="entry name" value="PEP-util_enz_mobile_dom"/>
</dbReference>
<comment type="similarity">
    <text evidence="1">Belongs to the PEP-utilizing enzyme family.</text>
</comment>
<evidence type="ECO:0000259" key="4">
    <source>
        <dbReference type="Pfam" id="PF00391"/>
    </source>
</evidence>
<keyword evidence="2" id="KW-0547">Nucleotide-binding</keyword>
<evidence type="ECO:0000256" key="1">
    <source>
        <dbReference type="ARBA" id="ARBA00007837"/>
    </source>
</evidence>
<dbReference type="InterPro" id="IPR018274">
    <property type="entry name" value="PEP_util_AS"/>
</dbReference>
<organism evidence="5 6">
    <name type="scientific">Candidatus Doudnabacteria bacterium RIFCSPHIGHO2_02_FULL_46_11</name>
    <dbReference type="NCBI Taxonomy" id="1817832"/>
    <lineage>
        <taxon>Bacteria</taxon>
        <taxon>Candidatus Doudnaibacteriota</taxon>
    </lineage>
</organism>
<dbReference type="SUPFAM" id="SSF52009">
    <property type="entry name" value="Phosphohistidine domain"/>
    <property type="match status" value="1"/>
</dbReference>
<evidence type="ECO:0000256" key="3">
    <source>
        <dbReference type="ARBA" id="ARBA00022840"/>
    </source>
</evidence>
<dbReference type="GO" id="GO:0005524">
    <property type="term" value="F:ATP binding"/>
    <property type="evidence" value="ECO:0007669"/>
    <property type="project" value="UniProtKB-KW"/>
</dbReference>
<dbReference type="STRING" id="1817832.A3J48_03325"/>
<dbReference type="PROSITE" id="PS00370">
    <property type="entry name" value="PEP_ENZYMES_PHOS_SITE"/>
    <property type="match status" value="1"/>
</dbReference>
<dbReference type="InterPro" id="IPR036637">
    <property type="entry name" value="Phosphohistidine_dom_sf"/>
</dbReference>
<comment type="caution">
    <text evidence="5">The sequence shown here is derived from an EMBL/GenBank/DDBJ whole genome shotgun (WGS) entry which is preliminary data.</text>
</comment>
<dbReference type="InterPro" id="IPR006319">
    <property type="entry name" value="PEP_synth"/>
</dbReference>
<sequence length="109" mass="11374">MKIVKGITASSGVAKGSALVIKDPMQATSVSAGNYIVVAPYTTPLLNIILLNAKGIVCETGGMTTHAAIISRELNIPCVMSAQGIMNQVQNGQIVEIKAESGEVIIYDE</sequence>
<evidence type="ECO:0000313" key="5">
    <source>
        <dbReference type="EMBL" id="OGE86037.1"/>
    </source>
</evidence>
<dbReference type="AlphaFoldDB" id="A0A1F5P7W7"/>
<evidence type="ECO:0000313" key="6">
    <source>
        <dbReference type="Proteomes" id="UP000176786"/>
    </source>
</evidence>
<dbReference type="Gene3D" id="3.50.30.10">
    <property type="entry name" value="Phosphohistidine domain"/>
    <property type="match status" value="1"/>
</dbReference>
<protein>
    <recommendedName>
        <fullName evidence="4">PEP-utilising enzyme mobile domain-containing protein</fullName>
    </recommendedName>
</protein>
<name>A0A1F5P7W7_9BACT</name>
<evidence type="ECO:0000256" key="2">
    <source>
        <dbReference type="ARBA" id="ARBA00022741"/>
    </source>
</evidence>
<dbReference type="GO" id="GO:0008986">
    <property type="term" value="F:pyruvate, water dikinase activity"/>
    <property type="evidence" value="ECO:0007669"/>
    <property type="project" value="InterPro"/>
</dbReference>
<keyword evidence="3" id="KW-0067">ATP-binding</keyword>
<dbReference type="PANTHER" id="PTHR43030">
    <property type="entry name" value="PHOSPHOENOLPYRUVATE SYNTHASE"/>
    <property type="match status" value="1"/>
</dbReference>
<dbReference type="Proteomes" id="UP000176786">
    <property type="component" value="Unassembled WGS sequence"/>
</dbReference>
<reference evidence="5 6" key="1">
    <citation type="journal article" date="2016" name="Nat. Commun.">
        <title>Thousands of microbial genomes shed light on interconnected biogeochemical processes in an aquifer system.</title>
        <authorList>
            <person name="Anantharaman K."/>
            <person name="Brown C.T."/>
            <person name="Hug L.A."/>
            <person name="Sharon I."/>
            <person name="Castelle C.J."/>
            <person name="Probst A.J."/>
            <person name="Thomas B.C."/>
            <person name="Singh A."/>
            <person name="Wilkins M.J."/>
            <person name="Karaoz U."/>
            <person name="Brodie E.L."/>
            <person name="Williams K.H."/>
            <person name="Hubbard S.S."/>
            <person name="Banfield J.F."/>
        </authorList>
    </citation>
    <scope>NUCLEOTIDE SEQUENCE [LARGE SCALE GENOMIC DNA]</scope>
</reference>